<gene>
    <name evidence="1" type="ORF">AB0763_11935</name>
</gene>
<dbReference type="SUPFAM" id="SSF56784">
    <property type="entry name" value="HAD-like"/>
    <property type="match status" value="1"/>
</dbReference>
<dbReference type="InterPro" id="IPR023214">
    <property type="entry name" value="HAD_sf"/>
</dbReference>
<accession>A0AB39HG35</accession>
<organism evidence="1">
    <name type="scientific">Vibrio sp. HB236076</name>
    <dbReference type="NCBI Taxonomy" id="3232307"/>
    <lineage>
        <taxon>Bacteria</taxon>
        <taxon>Pseudomonadati</taxon>
        <taxon>Pseudomonadota</taxon>
        <taxon>Gammaproteobacteria</taxon>
        <taxon>Vibrionales</taxon>
        <taxon>Vibrionaceae</taxon>
        <taxon>Vibrio</taxon>
    </lineage>
</organism>
<dbReference type="InterPro" id="IPR007739">
    <property type="entry name" value="RgpF"/>
</dbReference>
<dbReference type="Gene3D" id="3.40.50.1000">
    <property type="entry name" value="HAD superfamily/HAD-like"/>
    <property type="match status" value="1"/>
</dbReference>
<dbReference type="Pfam" id="PF05045">
    <property type="entry name" value="RgpF"/>
    <property type="match status" value="1"/>
</dbReference>
<protein>
    <submittedName>
        <fullName evidence="1">Rhamnan synthesis F family protein</fullName>
    </submittedName>
</protein>
<dbReference type="InterPro" id="IPR036412">
    <property type="entry name" value="HAD-like_sf"/>
</dbReference>
<dbReference type="EMBL" id="CP162601">
    <property type="protein sequence ID" value="XDK24863.1"/>
    <property type="molecule type" value="Genomic_DNA"/>
</dbReference>
<dbReference type="Gene3D" id="1.10.150.400">
    <property type="match status" value="1"/>
</dbReference>
<proteinExistence type="predicted"/>
<dbReference type="KEGG" id="vih:AB0763_11935"/>
<sequence>MNYRALIKQKFPYVERLLRKHPGLMQQAVHLEGMLMRRGMKKQAKQLPARHYPTQGEHQPLLAQAKREQWFDAKWYSDNQQHGFATEEAAFADYLYKSPFSPVSPGPNFDNLVYLKQHPEVYHAGISPLAHYLANPDPNKVAAFSPKWQPKDQLRPVIDKDTIAKQKIAVCLHIFYADFIDYYLECLRHFPTQFDVFITVSQDEWHTDILEKFQALDNVRHLNVKTAVNRGRNFGPLLVEFGQALLEYDLFCHLHSKKSLYSGRAQTQWADYLGEYLLRDCHVIARAISFMGQNDDCGIYYPTFFPMMPDWVNHWLKNIPHRERFYSQWGIKDRSDFLAYPVGGMFWAKPKALKPLLENFNQYEDFPAEPLPNDGSELHALERCIGLLAEQQGYQQLFYYPELGCFTQDKGHIFSHYVRQPDDLMQQLAPYSIVSFDVFDTLIRRSHFVADYAKLKLGHYLVKHGEIDCAHRFVELRNQAEYQARENQCFQGDVDIFTVYRQLATTLNWSISQADEMANLEFAYDLDMIKSKDEMVELLNNFIVAGKTVFIISDTYYTEHQIVMMLRKAGVSNGYKLFVSSALALRKDNGSMWHFIKQQIPSNERFIHLGDNAVSDAQIPGEMGLASLHLLNPLDKWQAVGGQNPFADQEKLDEYTINKWGPLISDLGRYPFIGE</sequence>
<dbReference type="RefSeq" id="WP_306101994.1">
    <property type="nucleotide sequence ID" value="NZ_CP162601.1"/>
</dbReference>
<dbReference type="AlphaFoldDB" id="A0AB39HG35"/>
<reference evidence="1" key="1">
    <citation type="submission" date="2024-07" db="EMBL/GenBank/DDBJ databases">
        <title>Genome Analysis of a Potential Novel Vibrio Species Secreting pH- and Thermo-stable Alginate Lyase and its Application in Producing Alginate Oligosaccharides.</title>
        <authorList>
            <person name="Huang H."/>
            <person name="Bao K."/>
        </authorList>
    </citation>
    <scope>NUCLEOTIDE SEQUENCE</scope>
    <source>
        <strain evidence="1">HB236076</strain>
    </source>
</reference>
<name>A0AB39HG35_9VIBR</name>
<evidence type="ECO:0000313" key="1">
    <source>
        <dbReference type="EMBL" id="XDK24863.1"/>
    </source>
</evidence>